<organism evidence="4">
    <name type="scientific">uncultured Thermomicrobiales bacterium</name>
    <dbReference type="NCBI Taxonomy" id="1645740"/>
    <lineage>
        <taxon>Bacteria</taxon>
        <taxon>Pseudomonadati</taxon>
        <taxon>Thermomicrobiota</taxon>
        <taxon>Thermomicrobia</taxon>
        <taxon>Thermomicrobiales</taxon>
        <taxon>environmental samples</taxon>
    </lineage>
</organism>
<gene>
    <name evidence="4" type="ORF">AVDCRST_MAG73-730</name>
</gene>
<evidence type="ECO:0000259" key="2">
    <source>
        <dbReference type="Pfam" id="PF04984"/>
    </source>
</evidence>
<dbReference type="PANTHER" id="PTHR35861">
    <property type="match status" value="1"/>
</dbReference>
<dbReference type="EMBL" id="CADCWE010000043">
    <property type="protein sequence ID" value="CAA9528715.1"/>
    <property type="molecule type" value="Genomic_DNA"/>
</dbReference>
<dbReference type="InterPro" id="IPR020287">
    <property type="entry name" value="Tail_sheath_C"/>
</dbReference>
<feature type="domain" description="Tail sheath protein subtilisin-like" evidence="2">
    <location>
        <begin position="283"/>
        <end position="419"/>
    </location>
</feature>
<dbReference type="PANTHER" id="PTHR35861:SF1">
    <property type="entry name" value="PHAGE TAIL SHEATH PROTEIN"/>
    <property type="match status" value="1"/>
</dbReference>
<proteinExistence type="inferred from homology"/>
<sequence length="532" mass="57852">MPADYFAPGVYIEEFDRGTKPIQGVGTSVAAFVGFTEKAPDNRPHLVTSWGDYHRLFGGFLPDAYLAYAVRGYFDNGGRQAYVVSVSAAAGSADGASAPRPAPIAAGAAIPTRLPALGTSLQVEAVAEGKAGEDIQLEVGPATGDGASEEQFRLVVRQGPKEEVYDQLSLSRGRGTRNAEAVVNRESTLIRVKVLAAETAAALDRLPQVGIHALQPAQPQAVTLPNRIEATDLAGSAEAREGVLGLEAIDEVTLLCVPDLMSPRVLNGNGMTRVKTIQLGMLAHCEAMHDRFAILDAPPDQGVQDVKEWRTGGAGYDSKFGALYYPWIKVANQIPKAQRANPDEDLISVPPCGHIAGVYARVDTERGVHKAPANEIVRGAVDLVANVTRNEQDLLNPIGINCIRAFPNMGIRVWGARTLTSDPAWRYINVRRLFNYIEESIEENTQWVVFEPNDKDLWERVKRDITAFLTRVWRSGALFGATPDEAFYVKCDRETNPPETRDVGQLIVEIGLAPVKPAEFVVFRFTQKALEA</sequence>
<dbReference type="AlphaFoldDB" id="A0A6J4TRA1"/>
<dbReference type="InterPro" id="IPR035089">
    <property type="entry name" value="Phage_sheath_subtilisin"/>
</dbReference>
<evidence type="ECO:0000259" key="3">
    <source>
        <dbReference type="Pfam" id="PF17482"/>
    </source>
</evidence>
<reference evidence="4" key="1">
    <citation type="submission" date="2020-02" db="EMBL/GenBank/DDBJ databases">
        <authorList>
            <person name="Meier V. D."/>
        </authorList>
    </citation>
    <scope>NUCLEOTIDE SEQUENCE</scope>
    <source>
        <strain evidence="4">AVDCRST_MAG73</strain>
    </source>
</reference>
<evidence type="ECO:0000313" key="4">
    <source>
        <dbReference type="EMBL" id="CAA9528715.1"/>
    </source>
</evidence>
<dbReference type="InterPro" id="IPR052042">
    <property type="entry name" value="Tail_sheath_structural"/>
</dbReference>
<protein>
    <submittedName>
        <fullName evidence="4">Phage tail sheath protein FI</fullName>
    </submittedName>
</protein>
<accession>A0A6J4TRA1</accession>
<comment type="similarity">
    <text evidence="1">Belongs to the myoviridae tail sheath protein family.</text>
</comment>
<dbReference type="Gene3D" id="3.40.50.11780">
    <property type="match status" value="2"/>
</dbReference>
<evidence type="ECO:0000256" key="1">
    <source>
        <dbReference type="ARBA" id="ARBA00008005"/>
    </source>
</evidence>
<dbReference type="Pfam" id="PF04984">
    <property type="entry name" value="Phage_sheath_1"/>
    <property type="match status" value="1"/>
</dbReference>
<name>A0A6J4TRA1_9BACT</name>
<dbReference type="Pfam" id="PF17482">
    <property type="entry name" value="Phage_sheath_1C"/>
    <property type="match status" value="1"/>
</dbReference>
<feature type="domain" description="Tail sheath protein C-terminal" evidence="3">
    <location>
        <begin position="420"/>
        <end position="527"/>
    </location>
</feature>